<dbReference type="Gene3D" id="1.10.10.10">
    <property type="entry name" value="Winged helix-like DNA-binding domain superfamily/Winged helix DNA-binding domain"/>
    <property type="match status" value="1"/>
</dbReference>
<proteinExistence type="predicted"/>
<accession>A0ABW4NMR5</accession>
<dbReference type="EMBL" id="JBHUFF010000008">
    <property type="protein sequence ID" value="MFD1799046.1"/>
    <property type="molecule type" value="Genomic_DNA"/>
</dbReference>
<dbReference type="PROSITE" id="PS51197">
    <property type="entry name" value="HTH_RRF2_2"/>
    <property type="match status" value="1"/>
</dbReference>
<dbReference type="Proteomes" id="UP001597285">
    <property type="component" value="Unassembled WGS sequence"/>
</dbReference>
<dbReference type="RefSeq" id="WP_058919430.1">
    <property type="nucleotide sequence ID" value="NZ_JBHSQC010000015.1"/>
</dbReference>
<dbReference type="InterPro" id="IPR036390">
    <property type="entry name" value="WH_DNA-bd_sf"/>
</dbReference>
<sequence>MKYSKATDNALHTMVYLMTLPEGDMIGVQSLAETQRLSPTYLSKILTKLAKAGLVESTRGVKGGYRVSKPKDNITFLDVIKAIEGDSSLFSCSINHNQGCMIEDVMIKAEQNMKDELEHNYLIDIVSKMEEKHMHKNK</sequence>
<dbReference type="SUPFAM" id="SSF46785">
    <property type="entry name" value="Winged helix' DNA-binding domain"/>
    <property type="match status" value="1"/>
</dbReference>
<dbReference type="Pfam" id="PF02082">
    <property type="entry name" value="Rrf2"/>
    <property type="match status" value="1"/>
</dbReference>
<reference evidence="2" key="1">
    <citation type="journal article" date="2019" name="Int. J. Syst. Evol. Microbiol.">
        <title>The Global Catalogue of Microorganisms (GCM) 10K type strain sequencing project: providing services to taxonomists for standard genome sequencing and annotation.</title>
        <authorList>
            <consortium name="The Broad Institute Genomics Platform"/>
            <consortium name="The Broad Institute Genome Sequencing Center for Infectious Disease"/>
            <person name="Wu L."/>
            <person name="Ma J."/>
        </authorList>
    </citation>
    <scope>NUCLEOTIDE SEQUENCE [LARGE SCALE GENOMIC DNA]</scope>
    <source>
        <strain evidence="2">KCTC 42143</strain>
    </source>
</reference>
<evidence type="ECO:0000313" key="2">
    <source>
        <dbReference type="Proteomes" id="UP001597285"/>
    </source>
</evidence>
<protein>
    <submittedName>
        <fullName evidence="1">RrF2 family transcriptional regulator</fullName>
    </submittedName>
</protein>
<organism evidence="1 2">
    <name type="scientific">Carnobacterium antarcticum</name>
    <dbReference type="NCBI Taxonomy" id="2126436"/>
    <lineage>
        <taxon>Bacteria</taxon>
        <taxon>Bacillati</taxon>
        <taxon>Bacillota</taxon>
        <taxon>Bacilli</taxon>
        <taxon>Lactobacillales</taxon>
        <taxon>Carnobacteriaceae</taxon>
        <taxon>Carnobacterium</taxon>
    </lineage>
</organism>
<keyword evidence="2" id="KW-1185">Reference proteome</keyword>
<dbReference type="InterPro" id="IPR000944">
    <property type="entry name" value="Tscrpt_reg_Rrf2"/>
</dbReference>
<dbReference type="NCBIfam" id="TIGR00738">
    <property type="entry name" value="rrf2_super"/>
    <property type="match status" value="1"/>
</dbReference>
<dbReference type="PANTHER" id="PTHR33221">
    <property type="entry name" value="WINGED HELIX-TURN-HELIX TRANSCRIPTIONAL REGULATOR, RRF2 FAMILY"/>
    <property type="match status" value="1"/>
</dbReference>
<gene>
    <name evidence="1" type="ORF">ACFSBK_04115</name>
</gene>
<comment type="caution">
    <text evidence="1">The sequence shown here is derived from an EMBL/GenBank/DDBJ whole genome shotgun (WGS) entry which is preliminary data.</text>
</comment>
<dbReference type="InterPro" id="IPR036388">
    <property type="entry name" value="WH-like_DNA-bd_sf"/>
</dbReference>
<name>A0ABW4NMR5_9LACT</name>
<dbReference type="PANTHER" id="PTHR33221:SF9">
    <property type="entry name" value="RRF2 FAMILY PROTEIN"/>
    <property type="match status" value="1"/>
</dbReference>
<evidence type="ECO:0000313" key="1">
    <source>
        <dbReference type="EMBL" id="MFD1799046.1"/>
    </source>
</evidence>